<dbReference type="InterPro" id="IPR013149">
    <property type="entry name" value="ADH-like_C"/>
</dbReference>
<dbReference type="Pfam" id="PF08240">
    <property type="entry name" value="ADH_N"/>
    <property type="match status" value="1"/>
</dbReference>
<dbReference type="GO" id="GO:0016491">
    <property type="term" value="F:oxidoreductase activity"/>
    <property type="evidence" value="ECO:0007669"/>
    <property type="project" value="InterPro"/>
</dbReference>
<accession>A0A1V6T3Q7</accession>
<sequence length="352" mass="37803">MTPKTSPAWTLSGQNGIESLQLVQDNPIPEIGDHQVLVKIHAASLNSRDIVIARGEPALPHFRPGVIPGSDGAGIVEAVGANVSEFRSGDRVCTHLTSSLPANKPASMNDICESGLGHNYNGTLTSYAIFHESSLVSMPANLDFLQASTLTCSGLTAWNALFGVDSLKPKKGDWVLVQGTGGVSIAALQFALAVGATIIATTSSTTKAERLKSLGAYHVLNYREDSEWGETAKSLTPNQEGVNIVVDVGGLSTLSQSVKAIRANGLIALAGLLGGAPENTSIPTLMDCLANTYIVRGFLLGTRDQFREMNRFIEEKDIKPIFDDRVFDSTQAKEAYRFLQEQRHFSKVCIRF</sequence>
<dbReference type="InterPro" id="IPR011032">
    <property type="entry name" value="GroES-like_sf"/>
</dbReference>
<dbReference type="InterPro" id="IPR013154">
    <property type="entry name" value="ADH-like_N"/>
</dbReference>
<organism evidence="2 3">
    <name type="scientific">Penicillium steckii</name>
    <dbReference type="NCBI Taxonomy" id="303698"/>
    <lineage>
        <taxon>Eukaryota</taxon>
        <taxon>Fungi</taxon>
        <taxon>Dikarya</taxon>
        <taxon>Ascomycota</taxon>
        <taxon>Pezizomycotina</taxon>
        <taxon>Eurotiomycetes</taxon>
        <taxon>Eurotiomycetidae</taxon>
        <taxon>Eurotiales</taxon>
        <taxon>Aspergillaceae</taxon>
        <taxon>Penicillium</taxon>
    </lineage>
</organism>
<dbReference type="SUPFAM" id="SSF51735">
    <property type="entry name" value="NAD(P)-binding Rossmann-fold domains"/>
    <property type="match status" value="1"/>
</dbReference>
<dbReference type="STRING" id="303698.A0A1V6T3Q7"/>
<dbReference type="OrthoDB" id="9930022at2759"/>
<dbReference type="InterPro" id="IPR036291">
    <property type="entry name" value="NAD(P)-bd_dom_sf"/>
</dbReference>
<comment type="caution">
    <text evidence="2">The sequence shown here is derived from an EMBL/GenBank/DDBJ whole genome shotgun (WGS) entry which is preliminary data.</text>
</comment>
<dbReference type="PANTHER" id="PTHR45033">
    <property type="match status" value="1"/>
</dbReference>
<feature type="domain" description="Enoyl reductase (ER)" evidence="1">
    <location>
        <begin position="16"/>
        <end position="350"/>
    </location>
</feature>
<dbReference type="SMART" id="SM00829">
    <property type="entry name" value="PKS_ER"/>
    <property type="match status" value="1"/>
</dbReference>
<dbReference type="EMBL" id="MLKD01000013">
    <property type="protein sequence ID" value="OQE20393.1"/>
    <property type="molecule type" value="Genomic_DNA"/>
</dbReference>
<dbReference type="Proteomes" id="UP000191285">
    <property type="component" value="Unassembled WGS sequence"/>
</dbReference>
<evidence type="ECO:0000259" key="1">
    <source>
        <dbReference type="SMART" id="SM00829"/>
    </source>
</evidence>
<keyword evidence="3" id="KW-1185">Reference proteome</keyword>
<dbReference type="AlphaFoldDB" id="A0A1V6T3Q7"/>
<dbReference type="PANTHER" id="PTHR45033:SF2">
    <property type="entry name" value="ZINC-TYPE ALCOHOL DEHYDROGENASE-LIKE PROTEIN C1773.06C"/>
    <property type="match status" value="1"/>
</dbReference>
<reference evidence="3" key="1">
    <citation type="journal article" date="2017" name="Nat. Microbiol.">
        <title>Global analysis of biosynthetic gene clusters reveals vast potential of secondary metabolite production in Penicillium species.</title>
        <authorList>
            <person name="Nielsen J.C."/>
            <person name="Grijseels S."/>
            <person name="Prigent S."/>
            <person name="Ji B."/>
            <person name="Dainat J."/>
            <person name="Nielsen K.F."/>
            <person name="Frisvad J.C."/>
            <person name="Workman M."/>
            <person name="Nielsen J."/>
        </authorList>
    </citation>
    <scope>NUCLEOTIDE SEQUENCE [LARGE SCALE GENOMIC DNA]</scope>
    <source>
        <strain evidence="3">IBT 24891</strain>
    </source>
</reference>
<dbReference type="SUPFAM" id="SSF50129">
    <property type="entry name" value="GroES-like"/>
    <property type="match status" value="1"/>
</dbReference>
<evidence type="ECO:0000313" key="2">
    <source>
        <dbReference type="EMBL" id="OQE20393.1"/>
    </source>
</evidence>
<dbReference type="Pfam" id="PF00107">
    <property type="entry name" value="ADH_zinc_N"/>
    <property type="match status" value="1"/>
</dbReference>
<name>A0A1V6T3Q7_9EURO</name>
<proteinExistence type="predicted"/>
<dbReference type="Gene3D" id="3.40.50.720">
    <property type="entry name" value="NAD(P)-binding Rossmann-like Domain"/>
    <property type="match status" value="1"/>
</dbReference>
<dbReference type="CDD" id="cd08276">
    <property type="entry name" value="MDR7"/>
    <property type="match status" value="1"/>
</dbReference>
<evidence type="ECO:0000313" key="3">
    <source>
        <dbReference type="Proteomes" id="UP000191285"/>
    </source>
</evidence>
<protein>
    <recommendedName>
        <fullName evidence="1">Enoyl reductase (ER) domain-containing protein</fullName>
    </recommendedName>
</protein>
<gene>
    <name evidence="2" type="ORF">PENSTE_c013G05799</name>
</gene>
<dbReference type="InterPro" id="IPR052711">
    <property type="entry name" value="Zinc_ADH-like"/>
</dbReference>
<dbReference type="InterPro" id="IPR020843">
    <property type="entry name" value="ER"/>
</dbReference>
<dbReference type="Gene3D" id="3.90.180.10">
    <property type="entry name" value="Medium-chain alcohol dehydrogenases, catalytic domain"/>
    <property type="match status" value="1"/>
</dbReference>